<evidence type="ECO:0000256" key="2">
    <source>
        <dbReference type="SAM" id="SignalP"/>
    </source>
</evidence>
<keyword evidence="2" id="KW-0732">Signal</keyword>
<organism evidence="3 4">
    <name type="scientific">Elysia crispata</name>
    <name type="common">lettuce slug</name>
    <dbReference type="NCBI Taxonomy" id="231223"/>
    <lineage>
        <taxon>Eukaryota</taxon>
        <taxon>Metazoa</taxon>
        <taxon>Spiralia</taxon>
        <taxon>Lophotrochozoa</taxon>
        <taxon>Mollusca</taxon>
        <taxon>Gastropoda</taxon>
        <taxon>Heterobranchia</taxon>
        <taxon>Euthyneura</taxon>
        <taxon>Panpulmonata</taxon>
        <taxon>Sacoglossa</taxon>
        <taxon>Placobranchoidea</taxon>
        <taxon>Plakobranchidae</taxon>
        <taxon>Elysia</taxon>
    </lineage>
</organism>
<reference evidence="3" key="1">
    <citation type="journal article" date="2023" name="G3 (Bethesda)">
        <title>A reference genome for the long-term kleptoplast-retaining sea slug Elysia crispata morphotype clarki.</title>
        <authorList>
            <person name="Eastman K.E."/>
            <person name="Pendleton A.L."/>
            <person name="Shaikh M.A."/>
            <person name="Suttiyut T."/>
            <person name="Ogas R."/>
            <person name="Tomko P."/>
            <person name="Gavelis G."/>
            <person name="Widhalm J.R."/>
            <person name="Wisecaver J.H."/>
        </authorList>
    </citation>
    <scope>NUCLEOTIDE SEQUENCE</scope>
    <source>
        <strain evidence="3">ECLA1</strain>
    </source>
</reference>
<evidence type="ECO:0000256" key="1">
    <source>
        <dbReference type="SAM" id="MobiDB-lite"/>
    </source>
</evidence>
<evidence type="ECO:0000313" key="4">
    <source>
        <dbReference type="Proteomes" id="UP001283361"/>
    </source>
</evidence>
<protein>
    <recommendedName>
        <fullName evidence="5">Secreted protein</fullName>
    </recommendedName>
</protein>
<dbReference type="AlphaFoldDB" id="A0AAE1B7F1"/>
<accession>A0AAE1B7F1</accession>
<comment type="caution">
    <text evidence="3">The sequence shown here is derived from an EMBL/GenBank/DDBJ whole genome shotgun (WGS) entry which is preliminary data.</text>
</comment>
<dbReference type="EMBL" id="JAWDGP010000384">
    <property type="protein sequence ID" value="KAK3800993.1"/>
    <property type="molecule type" value="Genomic_DNA"/>
</dbReference>
<feature type="region of interest" description="Disordered" evidence="1">
    <location>
        <begin position="21"/>
        <end position="47"/>
    </location>
</feature>
<feature type="signal peptide" evidence="2">
    <location>
        <begin position="1"/>
        <end position="22"/>
    </location>
</feature>
<proteinExistence type="predicted"/>
<dbReference type="Proteomes" id="UP001283361">
    <property type="component" value="Unassembled WGS sequence"/>
</dbReference>
<keyword evidence="4" id="KW-1185">Reference proteome</keyword>
<evidence type="ECO:0000313" key="3">
    <source>
        <dbReference type="EMBL" id="KAK3800993.1"/>
    </source>
</evidence>
<name>A0AAE1B7F1_9GAST</name>
<sequence length="188" mass="21279">MIETRLLAILLCVCVRSQRSLTEPDSLPSPLAEPQTISNGSCSHESRTISDGENITVTEKIGCSKFTCRNSVLNRLYDGCMYEEECYPFNFTFQGNKGDCFLYRCVTGSYHDKYGAYHETIERVKVSPLCKDINGHCWKRGQTFTSLSQDGDKRFQLKVMPRNIISDKKPNGDNQDEKIDVQKVLVSG</sequence>
<gene>
    <name evidence="3" type="ORF">RRG08_001240</name>
</gene>
<feature type="chain" id="PRO_5042056496" description="Secreted protein" evidence="2">
    <location>
        <begin position="23"/>
        <end position="188"/>
    </location>
</feature>
<evidence type="ECO:0008006" key="5">
    <source>
        <dbReference type="Google" id="ProtNLM"/>
    </source>
</evidence>